<feature type="transmembrane region" description="Helical" evidence="1">
    <location>
        <begin position="34"/>
        <end position="50"/>
    </location>
</feature>
<proteinExistence type="predicted"/>
<accession>A0A378NRH7</accession>
<evidence type="ECO:0000313" key="2">
    <source>
        <dbReference type="EMBL" id="STY70990.1"/>
    </source>
</evidence>
<evidence type="ECO:0000313" key="3">
    <source>
        <dbReference type="Proteomes" id="UP000255234"/>
    </source>
</evidence>
<keyword evidence="1" id="KW-1133">Transmembrane helix</keyword>
<dbReference type="EMBL" id="UGPP01000001">
    <property type="protein sequence ID" value="STY70990.1"/>
    <property type="molecule type" value="Genomic_DNA"/>
</dbReference>
<name>A0A378NRH7_9FIRM</name>
<evidence type="ECO:0000256" key="1">
    <source>
        <dbReference type="SAM" id="Phobius"/>
    </source>
</evidence>
<organism evidence="2 3">
    <name type="scientific">Megamonas hypermegale</name>
    <dbReference type="NCBI Taxonomy" id="158847"/>
    <lineage>
        <taxon>Bacteria</taxon>
        <taxon>Bacillati</taxon>
        <taxon>Bacillota</taxon>
        <taxon>Negativicutes</taxon>
        <taxon>Selenomonadales</taxon>
        <taxon>Selenomonadaceae</taxon>
        <taxon>Megamonas</taxon>
    </lineage>
</organism>
<keyword evidence="1" id="KW-0812">Transmembrane</keyword>
<feature type="transmembrane region" description="Helical" evidence="1">
    <location>
        <begin position="9"/>
        <end position="28"/>
    </location>
</feature>
<dbReference type="AlphaFoldDB" id="A0A378NRH7"/>
<keyword evidence="1" id="KW-0472">Membrane</keyword>
<protein>
    <submittedName>
        <fullName evidence="2">Uncharacterized protein</fullName>
    </submittedName>
</protein>
<reference evidence="2 3" key="1">
    <citation type="submission" date="2018-06" db="EMBL/GenBank/DDBJ databases">
        <authorList>
            <consortium name="Pathogen Informatics"/>
            <person name="Doyle S."/>
        </authorList>
    </citation>
    <scope>NUCLEOTIDE SEQUENCE [LARGE SCALE GENOMIC DNA]</scope>
    <source>
        <strain evidence="2 3">NCTC10571</strain>
    </source>
</reference>
<feature type="transmembrane region" description="Helical" evidence="1">
    <location>
        <begin position="156"/>
        <end position="180"/>
    </location>
</feature>
<feature type="transmembrane region" description="Helical" evidence="1">
    <location>
        <begin position="71"/>
        <end position="92"/>
    </location>
</feature>
<dbReference type="Proteomes" id="UP000255234">
    <property type="component" value="Unassembled WGS sequence"/>
</dbReference>
<gene>
    <name evidence="2" type="ORF">NCTC10571_01140</name>
</gene>
<feature type="transmembrane region" description="Helical" evidence="1">
    <location>
        <begin position="112"/>
        <end position="135"/>
    </location>
</feature>
<sequence>MTLKFKSKIVLDIIMFILLLLCMSYSLIGTKWHEYLGIILCIGFIIHCLLQKNYFAKIISLKYTLYNSFILIINLLTFLTMFGLIISSLIFLDYIPLFLKTSFPNLISFARTLHLLSAYWGFILISMHIGLHWQIFYNLITKHTKNKLSYLLNSKLILWIIFLYGLNSCIHYDLISYMLLQNNFVYFNPSQSLLSFFVDYLSIVATFIILSNYLRKSFLNLQTKDCILSHILYKLDKK</sequence>
<feature type="transmembrane region" description="Helical" evidence="1">
    <location>
        <begin position="192"/>
        <end position="214"/>
    </location>
</feature>